<keyword evidence="4 5" id="KW-0720">Serine protease</keyword>
<comment type="similarity">
    <text evidence="1 5">Belongs to the peptidase S8 family.</text>
</comment>
<keyword evidence="3 5" id="KW-0378">Hydrolase</keyword>
<dbReference type="InterPro" id="IPR000209">
    <property type="entry name" value="Peptidase_S8/S53_dom"/>
</dbReference>
<dbReference type="InterPro" id="IPR022398">
    <property type="entry name" value="Peptidase_S8_His-AS"/>
</dbReference>
<dbReference type="GO" id="GO:0016020">
    <property type="term" value="C:membrane"/>
    <property type="evidence" value="ECO:0007669"/>
    <property type="project" value="InterPro"/>
</dbReference>
<proteinExistence type="inferred from homology"/>
<feature type="active site" description="Charge relay system" evidence="5">
    <location>
        <position position="444"/>
    </location>
</feature>
<dbReference type="Gene3D" id="3.40.50.200">
    <property type="entry name" value="Peptidase S8/S53 domain"/>
    <property type="match status" value="1"/>
</dbReference>
<dbReference type="Pfam" id="PF00082">
    <property type="entry name" value="Peptidase_S8"/>
    <property type="match status" value="1"/>
</dbReference>
<dbReference type="InterPro" id="IPR015500">
    <property type="entry name" value="Peptidase_S8_subtilisin-rel"/>
</dbReference>
<dbReference type="Proteomes" id="UP000317365">
    <property type="component" value="Chromosome"/>
</dbReference>
<dbReference type="InterPro" id="IPR034176">
    <property type="entry name" value="Peptidases_S8_13"/>
</dbReference>
<gene>
    <name evidence="8" type="ORF">EXZ61_04525</name>
</gene>
<dbReference type="PROSITE" id="PS00137">
    <property type="entry name" value="SUBTILASE_HIS"/>
    <property type="match status" value="1"/>
</dbReference>
<dbReference type="InterPro" id="IPR036852">
    <property type="entry name" value="Peptidase_S8/S53_dom_sf"/>
</dbReference>
<feature type="domain" description="Peptidase S8/S53" evidence="7">
    <location>
        <begin position="184"/>
        <end position="479"/>
    </location>
</feature>
<feature type="active site" description="Charge relay system" evidence="5">
    <location>
        <position position="193"/>
    </location>
</feature>
<feature type="compositionally biased region" description="Polar residues" evidence="6">
    <location>
        <begin position="241"/>
        <end position="254"/>
    </location>
</feature>
<dbReference type="GO" id="GO:0006508">
    <property type="term" value="P:proteolysis"/>
    <property type="evidence" value="ECO:0007669"/>
    <property type="project" value="UniProtKB-KW"/>
</dbReference>
<accession>A0A515ELJ8</accession>
<dbReference type="KEGG" id="rhg:EXZ61_04525"/>
<reference evidence="9" key="2">
    <citation type="journal article" date="2020" name="Int. J. Syst. Evol. Microbiol.">
        <title>Genomic insights into a novel species Rhodoferax aquaticus sp. nov., isolated from freshwater.</title>
        <authorList>
            <person name="Li T."/>
            <person name="Zhuo Y."/>
            <person name="Jin C.Z."/>
            <person name="Wu X."/>
            <person name="Ko S.R."/>
            <person name="Jin F.J."/>
            <person name="Ahn C.Y."/>
            <person name="Oh H.M."/>
            <person name="Lee H.G."/>
            <person name="Jin L."/>
        </authorList>
    </citation>
    <scope>NUCLEOTIDE SEQUENCE [LARGE SCALE GENOMIC DNA]</scope>
    <source>
        <strain evidence="9">Gr-4</strain>
    </source>
</reference>
<dbReference type="PROSITE" id="PS51892">
    <property type="entry name" value="SUBTILASE"/>
    <property type="match status" value="1"/>
</dbReference>
<dbReference type="Pfam" id="PF05345">
    <property type="entry name" value="He_PIG"/>
    <property type="match status" value="1"/>
</dbReference>
<evidence type="ECO:0000259" key="7">
    <source>
        <dbReference type="Pfam" id="PF00082"/>
    </source>
</evidence>
<dbReference type="Gene3D" id="2.60.40.10">
    <property type="entry name" value="Immunoglobulins"/>
    <property type="match status" value="1"/>
</dbReference>
<name>A0A515ELJ8_9BURK</name>
<dbReference type="EMBL" id="CP036282">
    <property type="protein sequence ID" value="QDL53499.1"/>
    <property type="molecule type" value="Genomic_DNA"/>
</dbReference>
<dbReference type="PANTHER" id="PTHR43806">
    <property type="entry name" value="PEPTIDASE S8"/>
    <property type="match status" value="1"/>
</dbReference>
<dbReference type="GO" id="GO:0005509">
    <property type="term" value="F:calcium ion binding"/>
    <property type="evidence" value="ECO:0007669"/>
    <property type="project" value="InterPro"/>
</dbReference>
<dbReference type="RefSeq" id="WP_142809443.1">
    <property type="nucleotide sequence ID" value="NZ_CP036282.1"/>
</dbReference>
<dbReference type="InterPro" id="IPR050131">
    <property type="entry name" value="Peptidase_S8_subtilisin-like"/>
</dbReference>
<evidence type="ECO:0000313" key="9">
    <source>
        <dbReference type="Proteomes" id="UP000317365"/>
    </source>
</evidence>
<dbReference type="PANTHER" id="PTHR43806:SF11">
    <property type="entry name" value="CEREVISIN-RELATED"/>
    <property type="match status" value="1"/>
</dbReference>
<evidence type="ECO:0000256" key="3">
    <source>
        <dbReference type="ARBA" id="ARBA00022801"/>
    </source>
</evidence>
<evidence type="ECO:0000256" key="4">
    <source>
        <dbReference type="ARBA" id="ARBA00022825"/>
    </source>
</evidence>
<sequence length="643" mass="66098">MRAPLTWPQWNPLLAALGLAVLALTPCNLLADPQQDQVTAPLAQVPQREERLRRLIVKYKDESDGRLRRRALPDEAERATRLSALAQEPGNGHRNVQLSHLKAINRNSHVLVSSTALSRHELRALAHTLAQDAAVEYAEIDEPVYPTFLPNDSSYVSRQWNLKSPAAELAGTNMPNAWGRSHNGTGVTVAVLDTGYRPHAELNTNLVPGYDFVSGDLSGSPFFTANDGDGRDTDPADPGDWNTNPTQCTTGNSSWHGTRVAGIIGAQGNNNAGIIGVSHAARLLAVRVMGVCGGYTSDIAAGILWAIGVNDGSLPVNSHPAKVLNLSLGNRESNCSVTFQNAITAAFNANVTVVVAAGNEASYMGAPANCTGVIAVSAHTRTGDLADYSNLGPISGAGPNPTLSAPGGGLGLTIAGDNSTIYSTSNTGTTVPGSETYIGGKGTSFAAPQVAGVAAMMYQIKPSITPTEVKTYLTNTARAYPSGTYCFGRTTCGAGMLDGFKALQALMLAQGTPNNAPSISPIGPKTVAATGSLNFTATATDIDGDEVSFTATGVPSGASFNAVTGVFSWGYALPGNYTVSIAPTDGATAGSASVVNISVTGSLPVAAAASGGGGASNGAELALLFVFSLCAVGLRRHSAAALH</sequence>
<protein>
    <submittedName>
        <fullName evidence="8">Peptidase S8</fullName>
    </submittedName>
</protein>
<dbReference type="CDD" id="cd07496">
    <property type="entry name" value="Peptidases_S8_13"/>
    <property type="match status" value="1"/>
</dbReference>
<keyword evidence="2 5" id="KW-0645">Protease</keyword>
<dbReference type="InterPro" id="IPR013783">
    <property type="entry name" value="Ig-like_fold"/>
</dbReference>
<evidence type="ECO:0000313" key="8">
    <source>
        <dbReference type="EMBL" id="QDL53499.1"/>
    </source>
</evidence>
<evidence type="ECO:0000256" key="5">
    <source>
        <dbReference type="PROSITE-ProRule" id="PRU01240"/>
    </source>
</evidence>
<dbReference type="SUPFAM" id="SSF49313">
    <property type="entry name" value="Cadherin-like"/>
    <property type="match status" value="1"/>
</dbReference>
<evidence type="ECO:0000256" key="1">
    <source>
        <dbReference type="ARBA" id="ARBA00011073"/>
    </source>
</evidence>
<dbReference type="InterPro" id="IPR015919">
    <property type="entry name" value="Cadherin-like_sf"/>
</dbReference>
<organism evidence="8 9">
    <name type="scientific">Rhodoferax aquaticus</name>
    <dbReference type="NCBI Taxonomy" id="2527691"/>
    <lineage>
        <taxon>Bacteria</taxon>
        <taxon>Pseudomonadati</taxon>
        <taxon>Pseudomonadota</taxon>
        <taxon>Betaproteobacteria</taxon>
        <taxon>Burkholderiales</taxon>
        <taxon>Comamonadaceae</taxon>
        <taxon>Rhodoferax</taxon>
    </lineage>
</organism>
<dbReference type="SUPFAM" id="SSF52743">
    <property type="entry name" value="Subtilisin-like"/>
    <property type="match status" value="1"/>
</dbReference>
<dbReference type="AlphaFoldDB" id="A0A515ELJ8"/>
<evidence type="ECO:0000256" key="2">
    <source>
        <dbReference type="ARBA" id="ARBA00022670"/>
    </source>
</evidence>
<evidence type="ECO:0000256" key="6">
    <source>
        <dbReference type="SAM" id="MobiDB-lite"/>
    </source>
</evidence>
<dbReference type="InterPro" id="IPR023828">
    <property type="entry name" value="Peptidase_S8_Ser-AS"/>
</dbReference>
<dbReference type="GO" id="GO:0004252">
    <property type="term" value="F:serine-type endopeptidase activity"/>
    <property type="evidence" value="ECO:0007669"/>
    <property type="project" value="UniProtKB-UniRule"/>
</dbReference>
<feature type="region of interest" description="Disordered" evidence="6">
    <location>
        <begin position="223"/>
        <end position="254"/>
    </location>
</feature>
<dbReference type="PRINTS" id="PR00723">
    <property type="entry name" value="SUBTILISIN"/>
</dbReference>
<feature type="active site" description="Charge relay system" evidence="5">
    <location>
        <position position="256"/>
    </location>
</feature>
<reference evidence="9" key="1">
    <citation type="submission" date="2019-02" db="EMBL/GenBank/DDBJ databases">
        <title>Complete genome sequence of Rhodoferax sp. Gr-4.</title>
        <authorList>
            <person name="Jin L."/>
        </authorList>
    </citation>
    <scope>NUCLEOTIDE SEQUENCE [LARGE SCALE GENOMIC DNA]</scope>
    <source>
        <strain evidence="9">Gr-4</strain>
    </source>
</reference>
<keyword evidence="9" id="KW-1185">Reference proteome</keyword>
<dbReference type="PROSITE" id="PS00138">
    <property type="entry name" value="SUBTILASE_SER"/>
    <property type="match status" value="1"/>
</dbReference>